<dbReference type="PANTHER" id="PTHR20982:SF3">
    <property type="entry name" value="MITOCHONDRIAL RIBOSOME RECYCLING FACTOR PSEUDO 1"/>
    <property type="match status" value="1"/>
</dbReference>
<dbReference type="Gene3D" id="1.10.132.20">
    <property type="entry name" value="Ribosome-recycling factor"/>
    <property type="match status" value="1"/>
</dbReference>
<dbReference type="Pfam" id="PF01765">
    <property type="entry name" value="RRF"/>
    <property type="match status" value="1"/>
</dbReference>
<dbReference type="AlphaFoldDB" id="A0A938BRM1"/>
<keyword evidence="3 5" id="KW-0963">Cytoplasm</keyword>
<comment type="similarity">
    <text evidence="2 5">Belongs to the RRF family.</text>
</comment>
<dbReference type="HAMAP" id="MF_00040">
    <property type="entry name" value="RRF"/>
    <property type="match status" value="1"/>
</dbReference>
<dbReference type="SUPFAM" id="SSF55194">
    <property type="entry name" value="Ribosome recycling factor, RRF"/>
    <property type="match status" value="1"/>
</dbReference>
<feature type="coiled-coil region" evidence="6">
    <location>
        <begin position="132"/>
        <end position="173"/>
    </location>
</feature>
<evidence type="ECO:0000256" key="4">
    <source>
        <dbReference type="ARBA" id="ARBA00022917"/>
    </source>
</evidence>
<evidence type="ECO:0000256" key="5">
    <source>
        <dbReference type="HAMAP-Rule" id="MF_00040"/>
    </source>
</evidence>
<dbReference type="GO" id="GO:0006415">
    <property type="term" value="P:translational termination"/>
    <property type="evidence" value="ECO:0007669"/>
    <property type="project" value="UniProtKB-UniRule"/>
</dbReference>
<dbReference type="GO" id="GO:0005737">
    <property type="term" value="C:cytoplasm"/>
    <property type="evidence" value="ECO:0007669"/>
    <property type="project" value="UniProtKB-SubCell"/>
</dbReference>
<dbReference type="EMBL" id="VGIY01000367">
    <property type="protein sequence ID" value="MBM3318467.1"/>
    <property type="molecule type" value="Genomic_DNA"/>
</dbReference>
<dbReference type="FunFam" id="3.30.1360.40:FF:000001">
    <property type="entry name" value="Ribosome-recycling factor"/>
    <property type="match status" value="1"/>
</dbReference>
<dbReference type="InterPro" id="IPR036191">
    <property type="entry name" value="RRF_sf"/>
</dbReference>
<comment type="subcellular location">
    <subcellularLocation>
        <location evidence="1 5">Cytoplasm</location>
    </subcellularLocation>
</comment>
<dbReference type="Proteomes" id="UP000748308">
    <property type="component" value="Unassembled WGS sequence"/>
</dbReference>
<evidence type="ECO:0000259" key="7">
    <source>
        <dbReference type="Pfam" id="PF01765"/>
    </source>
</evidence>
<proteinExistence type="inferred from homology"/>
<evidence type="ECO:0000256" key="6">
    <source>
        <dbReference type="SAM" id="Coils"/>
    </source>
</evidence>
<dbReference type="InterPro" id="IPR002661">
    <property type="entry name" value="Ribosome_recyc_fac"/>
</dbReference>
<comment type="function">
    <text evidence="5">Responsible for the release of ribosomes from messenger RNA at the termination of protein biosynthesis. May increase the efficiency of translation by recycling ribosomes from one round of translation to another.</text>
</comment>
<keyword evidence="6" id="KW-0175">Coiled coil</keyword>
<dbReference type="InterPro" id="IPR023584">
    <property type="entry name" value="Ribosome_recyc_fac_dom"/>
</dbReference>
<accession>A0A938BRM1</accession>
<dbReference type="GO" id="GO:0043023">
    <property type="term" value="F:ribosomal large subunit binding"/>
    <property type="evidence" value="ECO:0007669"/>
    <property type="project" value="TreeGrafter"/>
</dbReference>
<sequence length="185" mass="20662">MDAQIRRDAEARMNKSVEKFRGDLVGVRTGKASPAILETVRVEYYGQTMPLAQIASISAPQPRLLVVQPWDKGAAEAIVKAIQAADLGLNPAPDGDLIRVPIPALTEERRRELVKQCKRMAEEVRVSIRNVRRDANDALAEANKEKQISEDDLHRAQKDIQKLTDEQMKKVDEALATKEKDILEG</sequence>
<name>A0A938BRM1_UNCEI</name>
<dbReference type="NCBIfam" id="TIGR00496">
    <property type="entry name" value="frr"/>
    <property type="match status" value="1"/>
</dbReference>
<organism evidence="8 9">
    <name type="scientific">Eiseniibacteriota bacterium</name>
    <dbReference type="NCBI Taxonomy" id="2212470"/>
    <lineage>
        <taxon>Bacteria</taxon>
        <taxon>Candidatus Eiseniibacteriota</taxon>
    </lineage>
</organism>
<keyword evidence="4 5" id="KW-0648">Protein biosynthesis</keyword>
<gene>
    <name evidence="5 8" type="primary">frr</name>
    <name evidence="8" type="ORF">FJY75_11510</name>
</gene>
<comment type="caution">
    <text evidence="8">The sequence shown here is derived from an EMBL/GenBank/DDBJ whole genome shotgun (WGS) entry which is preliminary data.</text>
</comment>
<feature type="domain" description="Ribosome recycling factor" evidence="7">
    <location>
        <begin position="22"/>
        <end position="183"/>
    </location>
</feature>
<dbReference type="Gene3D" id="3.30.1360.40">
    <property type="match status" value="1"/>
</dbReference>
<protein>
    <recommendedName>
        <fullName evidence="5">Ribosome-recycling factor</fullName>
        <shortName evidence="5">RRF</shortName>
    </recommendedName>
    <alternativeName>
        <fullName evidence="5">Ribosome-releasing factor</fullName>
    </alternativeName>
</protein>
<dbReference type="PANTHER" id="PTHR20982">
    <property type="entry name" value="RIBOSOME RECYCLING FACTOR"/>
    <property type="match status" value="1"/>
</dbReference>
<dbReference type="FunFam" id="1.10.132.20:FF:000001">
    <property type="entry name" value="Ribosome-recycling factor"/>
    <property type="match status" value="1"/>
</dbReference>
<dbReference type="CDD" id="cd00520">
    <property type="entry name" value="RRF"/>
    <property type="match status" value="1"/>
</dbReference>
<evidence type="ECO:0000256" key="3">
    <source>
        <dbReference type="ARBA" id="ARBA00022490"/>
    </source>
</evidence>
<evidence type="ECO:0000256" key="1">
    <source>
        <dbReference type="ARBA" id="ARBA00004496"/>
    </source>
</evidence>
<evidence type="ECO:0000313" key="8">
    <source>
        <dbReference type="EMBL" id="MBM3318467.1"/>
    </source>
</evidence>
<evidence type="ECO:0000313" key="9">
    <source>
        <dbReference type="Proteomes" id="UP000748308"/>
    </source>
</evidence>
<reference evidence="8" key="1">
    <citation type="submission" date="2019-03" db="EMBL/GenBank/DDBJ databases">
        <title>Lake Tanganyika Metagenome-Assembled Genomes (MAGs).</title>
        <authorList>
            <person name="Tran P."/>
        </authorList>
    </citation>
    <scope>NUCLEOTIDE SEQUENCE</scope>
    <source>
        <strain evidence="8">M_DeepCast_400m_m2_100</strain>
    </source>
</reference>
<evidence type="ECO:0000256" key="2">
    <source>
        <dbReference type="ARBA" id="ARBA00005912"/>
    </source>
</evidence>